<keyword evidence="2" id="KW-1185">Reference proteome</keyword>
<dbReference type="RefSeq" id="WP_126473783.1">
    <property type="nucleotide sequence ID" value="NZ_RXOE01000012.1"/>
</dbReference>
<dbReference type="OrthoDB" id="6110976at2"/>
<evidence type="ECO:0000313" key="2">
    <source>
        <dbReference type="Proteomes" id="UP000267418"/>
    </source>
</evidence>
<dbReference type="AlphaFoldDB" id="A0A431TDD8"/>
<name>A0A431TDD8_9BURK</name>
<gene>
    <name evidence="1" type="ORF">EJP69_28690</name>
</gene>
<comment type="caution">
    <text evidence="1">The sequence shown here is derived from an EMBL/GenBank/DDBJ whole genome shotgun (WGS) entry which is preliminary data.</text>
</comment>
<protein>
    <submittedName>
        <fullName evidence="1">Uncharacterized protein</fullName>
    </submittedName>
</protein>
<reference evidence="1 2" key="1">
    <citation type="submission" date="2018-12" db="EMBL/GenBank/DDBJ databases">
        <title>The genome of Variovorax gossypii DSM 100435.</title>
        <authorList>
            <person name="Gao J."/>
            <person name="Sun J."/>
        </authorList>
    </citation>
    <scope>NUCLEOTIDE SEQUENCE [LARGE SCALE GENOMIC DNA]</scope>
    <source>
        <strain evidence="1 2">DSM 100435</strain>
    </source>
</reference>
<dbReference type="Proteomes" id="UP000267418">
    <property type="component" value="Unassembled WGS sequence"/>
</dbReference>
<dbReference type="EMBL" id="RXOE01000012">
    <property type="protein sequence ID" value="RTQ30666.1"/>
    <property type="molecule type" value="Genomic_DNA"/>
</dbReference>
<evidence type="ECO:0000313" key="1">
    <source>
        <dbReference type="EMBL" id="RTQ30666.1"/>
    </source>
</evidence>
<organism evidence="1 2">
    <name type="scientific">Variovorax gossypii</name>
    <dbReference type="NCBI Taxonomy" id="1679495"/>
    <lineage>
        <taxon>Bacteria</taxon>
        <taxon>Pseudomonadati</taxon>
        <taxon>Pseudomonadota</taxon>
        <taxon>Betaproteobacteria</taxon>
        <taxon>Burkholderiales</taxon>
        <taxon>Comamonadaceae</taxon>
        <taxon>Variovorax</taxon>
    </lineage>
</organism>
<sequence length="79" mass="8545">MTVSSETFGAAEAPLVQRPGVAAAAADIQGWIVNTSIECDHKYSRSFWKLSLEEVLIAPLDDVRLLHEPLGGARSVPVR</sequence>
<accession>A0A431TDD8</accession>
<proteinExistence type="predicted"/>